<evidence type="ECO:0000313" key="3">
    <source>
        <dbReference type="EMBL" id="KXT94603.1"/>
    </source>
</evidence>
<comment type="caution">
    <text evidence="3">The sequence shown here is derived from an EMBL/GenBank/DDBJ whole genome shotgun (WGS) entry which is preliminary data.</text>
</comment>
<keyword evidence="1" id="KW-0812">Transmembrane</keyword>
<organism evidence="3 4">
    <name type="scientific">Streptococcus mitis</name>
    <dbReference type="NCBI Taxonomy" id="28037"/>
    <lineage>
        <taxon>Bacteria</taxon>
        <taxon>Bacillati</taxon>
        <taxon>Bacillota</taxon>
        <taxon>Bacilli</taxon>
        <taxon>Lactobacillales</taxon>
        <taxon>Streptococcaceae</taxon>
        <taxon>Streptococcus</taxon>
        <taxon>Streptococcus mitis group</taxon>
    </lineage>
</organism>
<feature type="transmembrane region" description="Helical" evidence="1">
    <location>
        <begin position="21"/>
        <end position="39"/>
    </location>
</feature>
<dbReference type="InterPro" id="IPR018476">
    <property type="entry name" value="GlyceroP-diester-Pdiesterase_M"/>
</dbReference>
<accession>A0A139PWD3</accession>
<protein>
    <submittedName>
        <fullName evidence="3">Glycerophosphoryl diester phosphodiesterase</fullName>
        <ecNumber evidence="3">3.1.4.46</ecNumber>
    </submittedName>
</protein>
<dbReference type="Proteomes" id="UP000070458">
    <property type="component" value="Unassembled WGS sequence"/>
</dbReference>
<evidence type="ECO:0000259" key="2">
    <source>
        <dbReference type="Pfam" id="PF10110"/>
    </source>
</evidence>
<feature type="transmembrane region" description="Helical" evidence="1">
    <location>
        <begin position="70"/>
        <end position="95"/>
    </location>
</feature>
<evidence type="ECO:0000313" key="4">
    <source>
        <dbReference type="Proteomes" id="UP000070458"/>
    </source>
</evidence>
<name>A0A139PWD3_STRMT</name>
<dbReference type="Pfam" id="PF10110">
    <property type="entry name" value="GPDPase_memb"/>
    <property type="match status" value="1"/>
</dbReference>
<keyword evidence="1" id="KW-1133">Transmembrane helix</keyword>
<keyword evidence="1" id="KW-0472">Membrane</keyword>
<proteinExistence type="predicted"/>
<gene>
    <name evidence="3" type="ORF">SMIDD26_00587</name>
</gene>
<evidence type="ECO:0000256" key="1">
    <source>
        <dbReference type="SAM" id="Phobius"/>
    </source>
</evidence>
<feature type="transmembrane region" description="Helical" evidence="1">
    <location>
        <begin position="115"/>
        <end position="145"/>
    </location>
</feature>
<dbReference type="AlphaFoldDB" id="A0A139PWD3"/>
<dbReference type="GO" id="GO:0008889">
    <property type="term" value="F:glycerophosphodiester phosphodiesterase activity"/>
    <property type="evidence" value="ECO:0007669"/>
    <property type="project" value="UniProtKB-EC"/>
</dbReference>
<feature type="domain" description="Glycerophosphoryl diester phosphodiesterase membrane" evidence="2">
    <location>
        <begin position="10"/>
        <end position="301"/>
    </location>
</feature>
<keyword evidence="3" id="KW-0378">Hydrolase</keyword>
<dbReference type="PATRIC" id="fig|28037.233.peg.655"/>
<dbReference type="EC" id="3.1.4.46" evidence="3"/>
<dbReference type="EMBL" id="LQOD01000104">
    <property type="protein sequence ID" value="KXT94603.1"/>
    <property type="molecule type" value="Genomic_DNA"/>
</dbReference>
<feature type="transmembrane region" description="Helical" evidence="1">
    <location>
        <begin position="262"/>
        <end position="285"/>
    </location>
</feature>
<feature type="transmembrane region" description="Helical" evidence="1">
    <location>
        <begin position="222"/>
        <end position="247"/>
    </location>
</feature>
<sequence>MKPEKPKNLGFRKIYFNLDKILFLFFLIFLMIEFVWLPSNSWIAGLLLRQTGYLFLSYNNIFAIIKGSPFVSLALFILVIVNLLVAYYQIGLLFIGARHLLYHERRTLLEYSRKVFLQSFLFMKQVTISKMAFIFFYVMMLFPLIRKILKIYYLNKIVIPEFIVDYVEDKYWLVGIVVTILALLLYYISVRFMFALPQLFFEKKTVKEAVRYSLEKTKRQSWFYIWNLLWIIVKTYLFFILLLIPILVSQALMDGLTHKESLVLGIINFVLIKNFHYIALTYFLIKFVSFLYRGGTRNHTKEKERPLDERGSDGLCLYLFRS</sequence>
<feature type="transmembrane region" description="Helical" evidence="1">
    <location>
        <begin position="171"/>
        <end position="201"/>
    </location>
</feature>
<reference evidence="3 4" key="1">
    <citation type="submission" date="2016-01" db="EMBL/GenBank/DDBJ databases">
        <title>Highly variable Streptococcus oralis are common among viridans streptococci isolated from primates.</title>
        <authorList>
            <person name="Denapaite D."/>
            <person name="Rieger M."/>
            <person name="Koendgen S."/>
            <person name="Brueckner R."/>
            <person name="Ochigava I."/>
            <person name="Kappeler P."/>
            <person name="Maetz-Rensing K."/>
            <person name="Leendertz F."/>
            <person name="Hakenbeck R."/>
        </authorList>
    </citation>
    <scope>NUCLEOTIDE SEQUENCE [LARGE SCALE GENOMIC DNA]</scope>
    <source>
        <strain evidence="3 4">DD26</strain>
    </source>
</reference>